<gene>
    <name evidence="1" type="ORF">B0A77_05180</name>
</gene>
<name>A0A2H3KCU4_9FLAO</name>
<dbReference type="OrthoDB" id="686440at2"/>
<dbReference type="EMBL" id="PCMW01000030">
    <property type="protein sequence ID" value="PDS25230.1"/>
    <property type="molecule type" value="Genomic_DNA"/>
</dbReference>
<protein>
    <submittedName>
        <fullName evidence="1">DUF4919 domain-containing protein</fullName>
    </submittedName>
</protein>
<comment type="caution">
    <text evidence="1">The sequence shown here is derived from an EMBL/GenBank/DDBJ whole genome shotgun (WGS) entry which is preliminary data.</text>
</comment>
<evidence type="ECO:0000313" key="1">
    <source>
        <dbReference type="EMBL" id="PDS25230.1"/>
    </source>
</evidence>
<evidence type="ECO:0000313" key="2">
    <source>
        <dbReference type="Proteomes" id="UP000220828"/>
    </source>
</evidence>
<proteinExistence type="predicted"/>
<accession>A0A2H3KCU4</accession>
<organism evidence="1 2">
    <name type="scientific">Flavobacterium branchiophilum</name>
    <dbReference type="NCBI Taxonomy" id="55197"/>
    <lineage>
        <taxon>Bacteria</taxon>
        <taxon>Pseudomonadati</taxon>
        <taxon>Bacteroidota</taxon>
        <taxon>Flavobacteriia</taxon>
        <taxon>Flavobacteriales</taxon>
        <taxon>Flavobacteriaceae</taxon>
        <taxon>Flavobacterium</taxon>
    </lineage>
</organism>
<dbReference type="RefSeq" id="WP_097553775.1">
    <property type="nucleotide sequence ID" value="NZ_PCMW01000030.1"/>
</dbReference>
<sequence length="229" mass="27105">MKKIILILTILILLSNNTFSQVKKYEIPDYKLIKKNIEDKSSNYYYPKLLERMTSNDSLLNNEDYRHLYFGYVFNQKYSSYFRSPDEEKLIKYYQSDKINEKDYNEIIKLAEHSISLFPFDLRQMNFLAYIYHLKGDEISAKNISNRFHKIIEAIISSGNGEKCETGFHVISVSHEYVLLNLFELQNNSQSLVGNCDYMAFEKGKYKIDGMYFSIEKILENEMKPFDGK</sequence>
<dbReference type="Pfam" id="PF16266">
    <property type="entry name" value="DUF4919"/>
    <property type="match status" value="1"/>
</dbReference>
<dbReference type="InterPro" id="IPR032578">
    <property type="entry name" value="DUF4919"/>
</dbReference>
<reference evidence="1 2" key="1">
    <citation type="submission" date="2017-09" db="EMBL/GenBank/DDBJ databases">
        <title>Whole genomes of Flavobacteriaceae.</title>
        <authorList>
            <person name="Stine C."/>
            <person name="Li C."/>
            <person name="Tadesse D."/>
        </authorList>
    </citation>
    <scope>NUCLEOTIDE SEQUENCE [LARGE SCALE GENOMIC DNA]</scope>
    <source>
        <strain evidence="1 2">ATCC 35036</strain>
    </source>
</reference>
<dbReference type="AlphaFoldDB" id="A0A2H3KCU4"/>
<dbReference type="Proteomes" id="UP000220828">
    <property type="component" value="Unassembled WGS sequence"/>
</dbReference>